<dbReference type="NCBIfam" id="TIGR00045">
    <property type="entry name" value="glycerate kinase"/>
    <property type="match status" value="1"/>
</dbReference>
<dbReference type="PANTHER" id="PTHR21599">
    <property type="entry name" value="GLYCERATE KINASE"/>
    <property type="match status" value="1"/>
</dbReference>
<dbReference type="AlphaFoldDB" id="A0A0F7HN69"/>
<dbReference type="EMBL" id="FOTB01000002">
    <property type="protein sequence ID" value="SFK64976.1"/>
    <property type="molecule type" value="Genomic_DNA"/>
</dbReference>
<evidence type="ECO:0000256" key="2">
    <source>
        <dbReference type="ARBA" id="ARBA00022679"/>
    </source>
</evidence>
<protein>
    <submittedName>
        <fullName evidence="6">Glycerate kinase</fullName>
    </submittedName>
</protein>
<evidence type="ECO:0000313" key="8">
    <source>
        <dbReference type="Proteomes" id="UP000183090"/>
    </source>
</evidence>
<dbReference type="SUPFAM" id="SSF110738">
    <property type="entry name" value="Glycerate kinase I"/>
    <property type="match status" value="1"/>
</dbReference>
<dbReference type="Proteomes" id="UP000183090">
    <property type="component" value="Unassembled WGS sequence"/>
</dbReference>
<dbReference type="InterPro" id="IPR004381">
    <property type="entry name" value="Glycerate_kinase"/>
</dbReference>
<dbReference type="InterPro" id="IPR018197">
    <property type="entry name" value="Glycerate_kinase_RE-like"/>
</dbReference>
<proteinExistence type="inferred from homology"/>
<evidence type="ECO:0000313" key="6">
    <source>
        <dbReference type="EMBL" id="SFK64976.1"/>
    </source>
</evidence>
<dbReference type="KEGG" id="shv:AAT16_13095"/>
<dbReference type="EMBL" id="CP011366">
    <property type="protein sequence ID" value="AKG75037.1"/>
    <property type="molecule type" value="Genomic_DNA"/>
</dbReference>
<dbReference type="Gene3D" id="3.40.50.10350">
    <property type="entry name" value="Glycerate kinase, domain 1"/>
    <property type="match status" value="1"/>
</dbReference>
<organism evidence="6 8">
    <name type="scientific">Salinicoccus halodurans</name>
    <dbReference type="NCBI Taxonomy" id="407035"/>
    <lineage>
        <taxon>Bacteria</taxon>
        <taxon>Bacillati</taxon>
        <taxon>Bacillota</taxon>
        <taxon>Bacilli</taxon>
        <taxon>Bacillales</taxon>
        <taxon>Staphylococcaceae</taxon>
        <taxon>Salinicoccus</taxon>
    </lineage>
</organism>
<dbReference type="InterPro" id="IPR018193">
    <property type="entry name" value="Glyc_kinase_flavodox-like_fold"/>
</dbReference>
<dbReference type="PANTHER" id="PTHR21599:SF0">
    <property type="entry name" value="GLYCERATE KINASE"/>
    <property type="match status" value="1"/>
</dbReference>
<evidence type="ECO:0000256" key="4">
    <source>
        <dbReference type="PIRNR" id="PIRNR006078"/>
    </source>
</evidence>
<accession>A0A0F7HN69</accession>
<sequence>MKVVVVPSGFKESLSSEEVGKAIKKGIRRVNEDHKVTVIPMVDGGEGFVETIVKLKEGHVIRTEVAGPVGERIDSFFGMFTENGVKTAVIEMAAIAGLRHVPKNKRNPLKTTTYGVGATIIKALDHGAERILIGCGDSGTSDGGVGMAQAVGVQFKDARNNKIFIEGGGEIDRAHSVDMSGVDPRVLATDIDVAVNWKNVLCGKKGVAHVFGPQKGASPADVEKLSDNLDHLADLIFKMTGEDLSKANGSGASGGLGAGLVGFTGAVLHPRFDIIRKYVEFSDAIQNADLVITAEGCIDFQTPNDKIPSEVARIAKKYDKPVIAFAGTIGKKAEINYENGIDAFTSIIPKPATLEKSMTDASKWLQRCTESAFRHLAIGITLAEAIKKKDKKTKKAGV</sequence>
<keyword evidence="7" id="KW-1185">Reference proteome</keyword>
<dbReference type="GO" id="GO:0008887">
    <property type="term" value="F:glycerate kinase activity"/>
    <property type="evidence" value="ECO:0007669"/>
    <property type="project" value="UniProtKB-UniRule"/>
</dbReference>
<gene>
    <name evidence="5" type="ORF">AAT16_13095</name>
    <name evidence="6" type="ORF">SAMN05216235_0875</name>
</gene>
<dbReference type="GO" id="GO:0031388">
    <property type="term" value="P:organic acid phosphorylation"/>
    <property type="evidence" value="ECO:0007669"/>
    <property type="project" value="UniProtKB-UniRule"/>
</dbReference>
<dbReference type="RefSeq" id="WP_046791214.1">
    <property type="nucleotide sequence ID" value="NZ_CP011366.1"/>
</dbReference>
<evidence type="ECO:0000256" key="3">
    <source>
        <dbReference type="ARBA" id="ARBA00022777"/>
    </source>
</evidence>
<dbReference type="InterPro" id="IPR036129">
    <property type="entry name" value="Glycerate_kinase_sf"/>
</dbReference>
<reference evidence="7" key="2">
    <citation type="submission" date="2015-04" db="EMBL/GenBank/DDBJ databases">
        <title>Complete genome sequence of Salinicoccus halodurans strain H3B36, isolated from the Qaidam basin of China.</title>
        <authorList>
            <person name="Ma Y."/>
            <person name="Jiang K."/>
            <person name="Xue Y."/>
        </authorList>
    </citation>
    <scope>NUCLEOTIDE SEQUENCE [LARGE SCALE GENOMIC DNA]</scope>
    <source>
        <strain evidence="7">H3B36</strain>
    </source>
</reference>
<evidence type="ECO:0000313" key="5">
    <source>
        <dbReference type="EMBL" id="AKG75037.1"/>
    </source>
</evidence>
<dbReference type="OrthoDB" id="9774290at2"/>
<evidence type="ECO:0000256" key="1">
    <source>
        <dbReference type="ARBA" id="ARBA00006284"/>
    </source>
</evidence>
<dbReference type="Pfam" id="PF02595">
    <property type="entry name" value="Gly_kinase"/>
    <property type="match status" value="1"/>
</dbReference>
<comment type="similarity">
    <text evidence="1 4">Belongs to the glycerate kinase type-1 family.</text>
</comment>
<reference evidence="5 7" key="1">
    <citation type="journal article" date="2015" name="Int. J. Syst. Evol. Microbiol.">
        <title>Complete genome sequence of Salinicoccus halodurans H3B36, isolated from the Qaidam Basin in China.</title>
        <authorList>
            <person name="Jiang K."/>
            <person name="Xue Y."/>
            <person name="Ma Y."/>
        </authorList>
    </citation>
    <scope>NUCLEOTIDE SEQUENCE [LARGE SCALE GENOMIC DNA]</scope>
    <source>
        <strain evidence="5 7">H3B36</strain>
    </source>
</reference>
<dbReference type="Gene3D" id="3.90.1510.10">
    <property type="entry name" value="Glycerate kinase, domain 2"/>
    <property type="match status" value="1"/>
</dbReference>
<dbReference type="PIRSF" id="PIRSF006078">
    <property type="entry name" value="GlxK"/>
    <property type="match status" value="1"/>
</dbReference>
<name>A0A0F7HN69_9STAP</name>
<reference evidence="6 8" key="3">
    <citation type="submission" date="2016-10" db="EMBL/GenBank/DDBJ databases">
        <authorList>
            <person name="Varghese N."/>
            <person name="Submissions S."/>
        </authorList>
    </citation>
    <scope>NUCLEOTIDE SEQUENCE [LARGE SCALE GENOMIC DNA]</scope>
    <source>
        <strain evidence="6 8">CGMCC 1.6501</strain>
    </source>
</reference>
<dbReference type="Proteomes" id="UP000034029">
    <property type="component" value="Chromosome"/>
</dbReference>
<keyword evidence="3 4" id="KW-0418">Kinase</keyword>
<keyword evidence="2 4" id="KW-0808">Transferase</keyword>
<evidence type="ECO:0000313" key="7">
    <source>
        <dbReference type="Proteomes" id="UP000034029"/>
    </source>
</evidence>